<evidence type="ECO:0000313" key="1">
    <source>
        <dbReference type="EMBL" id="KOO39095.1"/>
    </source>
</evidence>
<sequence length="195" mass="22480">MKETKHVYILLTDTGTLFTRMIRLYTKQKLNHASIAFDRELSELYSFGRKRPHNPFLGGFVRENVHAPLFYRASCAVYRCEVSLADYKAMKQKVAMIEKQQDDYRYNLLGLIGLMCKWDIQRERAFFCSQFVATILNGGSTKLVSTPPQFVQPYHLTDLICTEKIYEGKLAAYPFLIWGETSEGMSVAKCEQYAG</sequence>
<dbReference type="PATRIC" id="fig|136160.3.peg.2311"/>
<proteinExistence type="predicted"/>
<dbReference type="InterPro" id="IPR038765">
    <property type="entry name" value="Papain-like_cys_pep_sf"/>
</dbReference>
<dbReference type="OMA" id="HYFCSQF"/>
<evidence type="ECO:0008006" key="2">
    <source>
        <dbReference type="Google" id="ProtNLM"/>
    </source>
</evidence>
<accession>A0A0M0KJY9</accession>
<organism evidence="1">
    <name type="scientific">Halalkalibacterium halodurans</name>
    <name type="common">Bacillus halodurans</name>
    <dbReference type="NCBI Taxonomy" id="86665"/>
    <lineage>
        <taxon>Bacteria</taxon>
        <taxon>Bacillati</taxon>
        <taxon>Bacillota</taxon>
        <taxon>Bacilli</taxon>
        <taxon>Bacillales</taxon>
        <taxon>Bacillaceae</taxon>
        <taxon>Halalkalibacterium (ex Joshi et al. 2022)</taxon>
    </lineage>
</organism>
<reference evidence="1" key="1">
    <citation type="submission" date="2015-08" db="EMBL/GenBank/DDBJ databases">
        <title>Complete DNA Sequence of Pseudomonas syringae pv. actinidiae, the Causal Agent of Kiwifruit Canker Disease.</title>
        <authorList>
            <person name="Rikkerink E.H.A."/>
            <person name="Fineran P.C."/>
        </authorList>
    </citation>
    <scope>NUCLEOTIDE SEQUENCE</scope>
    <source>
        <strain evidence="1">DSM 13666</strain>
    </source>
</reference>
<dbReference type="AlphaFoldDB" id="A0A0M0KJY9"/>
<gene>
    <name evidence="1" type="ORF">AMD02_09695</name>
</gene>
<dbReference type="GeneID" id="87597583"/>
<name>A0A0M0KJY9_ALKHA</name>
<dbReference type="RefSeq" id="WP_010898175.1">
    <property type="nucleotide sequence ID" value="NZ_CP040441.1"/>
</dbReference>
<comment type="caution">
    <text evidence="1">The sequence shown here is derived from an EMBL/GenBank/DDBJ whole genome shotgun (WGS) entry which is preliminary data.</text>
</comment>
<dbReference type="EMBL" id="LILD01000001">
    <property type="protein sequence ID" value="KOO39095.1"/>
    <property type="molecule type" value="Genomic_DNA"/>
</dbReference>
<dbReference type="SUPFAM" id="SSF54001">
    <property type="entry name" value="Cysteine proteinases"/>
    <property type="match status" value="1"/>
</dbReference>
<protein>
    <recommendedName>
        <fullName evidence="2">Permuted papain-like amidase enzyme, YaeF/YiiX, C92 family</fullName>
    </recommendedName>
</protein>
<dbReference type="Gene3D" id="3.90.1720.10">
    <property type="entry name" value="endopeptidase domain like (from Nostoc punctiforme)"/>
    <property type="match status" value="1"/>
</dbReference>